<evidence type="ECO:0000313" key="4">
    <source>
        <dbReference type="EMBL" id="OZY84570.1"/>
    </source>
</evidence>
<keyword evidence="3" id="KW-0324">Glycolysis</keyword>
<dbReference type="GO" id="GO:0004807">
    <property type="term" value="F:triose-phosphate isomerase activity"/>
    <property type="evidence" value="ECO:0007669"/>
    <property type="project" value="UniProtKB-EC"/>
</dbReference>
<comment type="caution">
    <text evidence="4">The sequence shown here is derived from an EMBL/GenBank/DDBJ whole genome shotgun (WGS) entry which is preliminary data.</text>
</comment>
<comment type="similarity">
    <text evidence="1 3">Belongs to the triosephosphate isomerase family.</text>
</comment>
<evidence type="ECO:0000256" key="1">
    <source>
        <dbReference type="ARBA" id="ARBA00007422"/>
    </source>
</evidence>
<evidence type="ECO:0000256" key="3">
    <source>
        <dbReference type="RuleBase" id="RU363013"/>
    </source>
</evidence>
<dbReference type="RefSeq" id="WP_094985615.1">
    <property type="nucleotide sequence ID" value="NZ_NHNI01000002.1"/>
</dbReference>
<keyword evidence="3" id="KW-0312">Gluconeogenesis</keyword>
<evidence type="ECO:0000256" key="2">
    <source>
        <dbReference type="ARBA" id="ARBA00023235"/>
    </source>
</evidence>
<dbReference type="GO" id="GO:0005829">
    <property type="term" value="C:cytosol"/>
    <property type="evidence" value="ECO:0007669"/>
    <property type="project" value="TreeGrafter"/>
</dbReference>
<dbReference type="EC" id="5.3.1.1" evidence="3"/>
<gene>
    <name evidence="4" type="ORF">CBP51_15365</name>
</gene>
<comment type="subunit">
    <text evidence="3">Homodimer.</text>
</comment>
<dbReference type="Pfam" id="PF00121">
    <property type="entry name" value="TIM"/>
    <property type="match status" value="1"/>
</dbReference>
<dbReference type="InterPro" id="IPR000652">
    <property type="entry name" value="Triosephosphate_isomerase"/>
</dbReference>
<dbReference type="GO" id="GO:0046166">
    <property type="term" value="P:glyceraldehyde-3-phosphate biosynthetic process"/>
    <property type="evidence" value="ECO:0007669"/>
    <property type="project" value="TreeGrafter"/>
</dbReference>
<comment type="subcellular location">
    <subcellularLocation>
        <location evidence="3">Cytoplasm</location>
    </subcellularLocation>
</comment>
<dbReference type="Proteomes" id="UP000216101">
    <property type="component" value="Unassembled WGS sequence"/>
</dbReference>
<evidence type="ECO:0000313" key="5">
    <source>
        <dbReference type="Proteomes" id="UP000216101"/>
    </source>
</evidence>
<protein>
    <recommendedName>
        <fullName evidence="3">Triosephosphate isomerase</fullName>
        <ecNumber evidence="3">5.3.1.1</ecNumber>
    </recommendedName>
</protein>
<accession>A0A266Q3Z2</accession>
<name>A0A266Q3Z2_9GAMM</name>
<proteinExistence type="inferred from homology"/>
<dbReference type="GO" id="GO:0006096">
    <property type="term" value="P:glycolytic process"/>
    <property type="evidence" value="ECO:0007669"/>
    <property type="project" value="UniProtKB-UniPathway"/>
</dbReference>
<dbReference type="GO" id="GO:0019563">
    <property type="term" value="P:glycerol catabolic process"/>
    <property type="evidence" value="ECO:0007669"/>
    <property type="project" value="TreeGrafter"/>
</dbReference>
<dbReference type="SUPFAM" id="SSF51351">
    <property type="entry name" value="Triosephosphate isomerase (TIM)"/>
    <property type="match status" value="1"/>
</dbReference>
<dbReference type="PROSITE" id="PS51440">
    <property type="entry name" value="TIM_2"/>
    <property type="match status" value="1"/>
</dbReference>
<reference evidence="5" key="1">
    <citation type="submission" date="2017-05" db="EMBL/GenBank/DDBJ databases">
        <authorList>
            <person name="Barney B.M."/>
        </authorList>
    </citation>
    <scope>NUCLEOTIDE SEQUENCE [LARGE SCALE GENOMIC DNA]</scope>
    <source>
        <strain evidence="5">PSBB022</strain>
    </source>
</reference>
<organism evidence="4 5">
    <name type="scientific">Cellvibrio mixtus</name>
    <dbReference type="NCBI Taxonomy" id="39650"/>
    <lineage>
        <taxon>Bacteria</taxon>
        <taxon>Pseudomonadati</taxon>
        <taxon>Pseudomonadota</taxon>
        <taxon>Gammaproteobacteria</taxon>
        <taxon>Cellvibrionales</taxon>
        <taxon>Cellvibrionaceae</taxon>
        <taxon>Cellvibrio</taxon>
    </lineage>
</organism>
<dbReference type="PANTHER" id="PTHR21139:SF42">
    <property type="entry name" value="TRIOSEPHOSPHATE ISOMERASE"/>
    <property type="match status" value="1"/>
</dbReference>
<dbReference type="UniPathway" id="UPA00109">
    <property type="reaction ID" value="UER00189"/>
</dbReference>
<dbReference type="InterPro" id="IPR013785">
    <property type="entry name" value="Aldolase_TIM"/>
</dbReference>
<dbReference type="UniPathway" id="UPA00138"/>
<comment type="pathway">
    <text evidence="3">Carbohydrate biosynthesis; gluconeogenesis.</text>
</comment>
<keyword evidence="2 3" id="KW-0413">Isomerase</keyword>
<keyword evidence="5" id="KW-1185">Reference proteome</keyword>
<keyword evidence="3" id="KW-0963">Cytoplasm</keyword>
<dbReference type="CDD" id="cd00311">
    <property type="entry name" value="TIM"/>
    <property type="match status" value="1"/>
</dbReference>
<dbReference type="PANTHER" id="PTHR21139">
    <property type="entry name" value="TRIOSEPHOSPHATE ISOMERASE"/>
    <property type="match status" value="1"/>
</dbReference>
<dbReference type="GO" id="GO:0006094">
    <property type="term" value="P:gluconeogenesis"/>
    <property type="evidence" value="ECO:0007669"/>
    <property type="project" value="UniProtKB-UniPathway"/>
</dbReference>
<dbReference type="AlphaFoldDB" id="A0A266Q3Z2"/>
<sequence length="279" mass="30398">MNKREKIIIGNWKLNGSKQLMQDTLVELGQAINPHHAANNFTLAICSPSIYVGEMIQLAMQISNKLLIGCKNINTDPHTFTGELSAHTAKAMGCKLCLVGHTERRTALNEGNYSYHIKVKQLLAAGVSPALCIGETLEEKLAGKTYTVLHQQITQALAGITLGDNTPLYIVYEPAYAISSSQALTPVFAQAVHADIRRLLSDILGATQTNKIAIIYGGSVNHDNALNLIAQPDVDGLLIGCANSNLQHFRAICNKVFSLAPVFNYATERKDYENYMDAS</sequence>
<dbReference type="InterPro" id="IPR035990">
    <property type="entry name" value="TIM_sf"/>
</dbReference>
<dbReference type="EMBL" id="NHNI01000002">
    <property type="protein sequence ID" value="OZY84570.1"/>
    <property type="molecule type" value="Genomic_DNA"/>
</dbReference>
<comment type="catalytic activity">
    <reaction evidence="3">
        <text>D-glyceraldehyde 3-phosphate = dihydroxyacetone phosphate</text>
        <dbReference type="Rhea" id="RHEA:18585"/>
        <dbReference type="ChEBI" id="CHEBI:57642"/>
        <dbReference type="ChEBI" id="CHEBI:59776"/>
        <dbReference type="EC" id="5.3.1.1"/>
    </reaction>
</comment>
<comment type="pathway">
    <text evidence="3">Carbohydrate degradation; glycolysis; D-glyceraldehyde 3-phosphate from glycerone phosphate: step 1/1.</text>
</comment>
<dbReference type="Gene3D" id="3.20.20.70">
    <property type="entry name" value="Aldolase class I"/>
    <property type="match status" value="1"/>
</dbReference>